<sequence>MEGQLPGDPSQHGIKRDAAHMVSQYMSDWSQCSTPKWYFTRQEIEDHSPSRKDCIDHKKETYLRKLYCSFLQDLGIKLKVPQVTIATAMMLSHRFYLRQSHANNEWQTIATVSMFLACKLEETPRLLRDVVVVAYETLYKWDPVTSRRIKQKEFYEKQKELILIGERLLLATLAFDLNIQHPYKPLVAAIKRMEISQNDLVKVAWNFVNDWLWTTLCLQYKPHYIAAGSLFLAAKFHHVKLPSERGKVWWLEFDVAPKQLEEVIQQMLRSLEQKRKQVIPSAREKATEATVVIGKAASCSPQSCVLSGGSITVQDSSNATEGEAGGVARSMKTEDTCTDIQNLANGDTCIAIEGEALRCQTSDCRSMNSVVEDGNGYDEIEVQPSTREFNQMSSCKIVSVHGGFSNADKNRIREALKRRRCERATNEKIVEAVDDGIDSEALIERELENGIEVESASAEKRHRRVC</sequence>
<dbReference type="InterPro" id="IPR036915">
    <property type="entry name" value="Cyclin-like_sf"/>
</dbReference>
<keyword evidence="1" id="KW-0132">Cell division</keyword>
<proteinExistence type="inferred from homology"/>
<dbReference type="InterPro" id="IPR006671">
    <property type="entry name" value="Cyclin_N"/>
</dbReference>
<dbReference type="GO" id="GO:0006357">
    <property type="term" value="P:regulation of transcription by RNA polymerase II"/>
    <property type="evidence" value="ECO:0007669"/>
    <property type="project" value="InterPro"/>
</dbReference>
<gene>
    <name evidence="7" type="ORF">HHK36_010178</name>
</gene>
<keyword evidence="2 5" id="KW-0195">Cyclin</keyword>
<evidence type="ECO:0000256" key="3">
    <source>
        <dbReference type="ARBA" id="ARBA00023306"/>
    </source>
</evidence>
<dbReference type="SMART" id="SM00385">
    <property type="entry name" value="CYCLIN"/>
    <property type="match status" value="2"/>
</dbReference>
<protein>
    <recommendedName>
        <fullName evidence="6">Cyclin-like domain-containing protein</fullName>
    </recommendedName>
</protein>
<dbReference type="GO" id="GO:0016538">
    <property type="term" value="F:cyclin-dependent protein serine/threonine kinase regulator activity"/>
    <property type="evidence" value="ECO:0007669"/>
    <property type="project" value="InterPro"/>
</dbReference>
<reference evidence="7 8" key="1">
    <citation type="submission" date="2020-04" db="EMBL/GenBank/DDBJ databases">
        <title>Plant Genome Project.</title>
        <authorList>
            <person name="Zhang R.-G."/>
        </authorList>
    </citation>
    <scope>NUCLEOTIDE SEQUENCE [LARGE SCALE GENOMIC DNA]</scope>
    <source>
        <strain evidence="7">YNK0</strain>
        <tissue evidence="7">Leaf</tissue>
    </source>
</reference>
<dbReference type="CDD" id="cd20587">
    <property type="entry name" value="CYCLIN_AcCycT_rpt1"/>
    <property type="match status" value="1"/>
</dbReference>
<dbReference type="OrthoDB" id="10264655at2759"/>
<feature type="domain" description="Cyclin-like" evidence="6">
    <location>
        <begin position="69"/>
        <end position="171"/>
    </location>
</feature>
<dbReference type="Proteomes" id="UP000655225">
    <property type="component" value="Unassembled WGS sequence"/>
</dbReference>
<dbReference type="PANTHER" id="PTHR10026">
    <property type="entry name" value="CYCLIN"/>
    <property type="match status" value="1"/>
</dbReference>
<feature type="domain" description="Cyclin-like" evidence="6">
    <location>
        <begin position="184"/>
        <end position="269"/>
    </location>
</feature>
<keyword evidence="8" id="KW-1185">Reference proteome</keyword>
<comment type="caution">
    <text evidence="7">The sequence shown here is derived from an EMBL/GenBank/DDBJ whole genome shotgun (WGS) entry which is preliminary data.</text>
</comment>
<keyword evidence="3" id="KW-0131">Cell cycle</keyword>
<dbReference type="Gene3D" id="1.10.472.10">
    <property type="entry name" value="Cyclin-like"/>
    <property type="match status" value="2"/>
</dbReference>
<evidence type="ECO:0000256" key="5">
    <source>
        <dbReference type="RuleBase" id="RU000383"/>
    </source>
</evidence>
<dbReference type="Pfam" id="PF21797">
    <property type="entry name" value="CycT2-like_C"/>
    <property type="match status" value="1"/>
</dbReference>
<dbReference type="OMA" id="CDRAANR"/>
<dbReference type="FunFam" id="1.10.472.10:FF:000079">
    <property type="entry name" value="Putative cyclin-T1 family protein"/>
    <property type="match status" value="1"/>
</dbReference>
<evidence type="ECO:0000313" key="7">
    <source>
        <dbReference type="EMBL" id="KAF8405276.1"/>
    </source>
</evidence>
<name>A0A834ZKD7_TETSI</name>
<evidence type="ECO:0000256" key="4">
    <source>
        <dbReference type="ARBA" id="ARBA00061204"/>
    </source>
</evidence>
<dbReference type="AlphaFoldDB" id="A0A834ZKD7"/>
<accession>A0A834ZKD7</accession>
<dbReference type="SUPFAM" id="SSF47954">
    <property type="entry name" value="Cyclin-like"/>
    <property type="match status" value="2"/>
</dbReference>
<dbReference type="CDD" id="cd20588">
    <property type="entry name" value="CYCLIN_AcCycT_rpt2"/>
    <property type="match status" value="1"/>
</dbReference>
<evidence type="ECO:0000313" key="8">
    <source>
        <dbReference type="Proteomes" id="UP000655225"/>
    </source>
</evidence>
<dbReference type="EMBL" id="JABCRI010000006">
    <property type="protein sequence ID" value="KAF8405276.1"/>
    <property type="molecule type" value="Genomic_DNA"/>
</dbReference>
<dbReference type="InterPro" id="IPR043198">
    <property type="entry name" value="Cyclin/Ssn8"/>
</dbReference>
<evidence type="ECO:0000256" key="2">
    <source>
        <dbReference type="ARBA" id="ARBA00023127"/>
    </source>
</evidence>
<dbReference type="InterPro" id="IPR013763">
    <property type="entry name" value="Cyclin-like_dom"/>
</dbReference>
<dbReference type="Pfam" id="PF00134">
    <property type="entry name" value="Cyclin_N"/>
    <property type="match status" value="1"/>
</dbReference>
<dbReference type="FunFam" id="1.10.472.10:FF:000026">
    <property type="entry name" value="Cyclin-T1-5 like"/>
    <property type="match status" value="1"/>
</dbReference>
<organism evidence="7 8">
    <name type="scientific">Tetracentron sinense</name>
    <name type="common">Spur-leaf</name>
    <dbReference type="NCBI Taxonomy" id="13715"/>
    <lineage>
        <taxon>Eukaryota</taxon>
        <taxon>Viridiplantae</taxon>
        <taxon>Streptophyta</taxon>
        <taxon>Embryophyta</taxon>
        <taxon>Tracheophyta</taxon>
        <taxon>Spermatophyta</taxon>
        <taxon>Magnoliopsida</taxon>
        <taxon>Trochodendrales</taxon>
        <taxon>Trochodendraceae</taxon>
        <taxon>Tetracentron</taxon>
    </lineage>
</organism>
<comment type="similarity">
    <text evidence="4">Belongs to the cyclin family. Cyclin T subfamily.</text>
</comment>
<evidence type="ECO:0000256" key="1">
    <source>
        <dbReference type="ARBA" id="ARBA00022618"/>
    </source>
</evidence>
<evidence type="ECO:0000259" key="6">
    <source>
        <dbReference type="SMART" id="SM00385"/>
    </source>
</evidence>
<dbReference type="GO" id="GO:0051301">
    <property type="term" value="P:cell division"/>
    <property type="evidence" value="ECO:0007669"/>
    <property type="project" value="UniProtKB-KW"/>
</dbReference>